<dbReference type="PROSITE" id="PS00297">
    <property type="entry name" value="HSP70_1"/>
    <property type="match status" value="1"/>
</dbReference>
<evidence type="ECO:0000313" key="8">
    <source>
        <dbReference type="EMBL" id="URE03627.1"/>
    </source>
</evidence>
<evidence type="ECO:0000256" key="7">
    <source>
        <dbReference type="SAM" id="SignalP"/>
    </source>
</evidence>
<keyword evidence="2" id="KW-0547">Nucleotide-binding</keyword>
<dbReference type="GO" id="GO:0140662">
    <property type="term" value="F:ATP-dependent protein folding chaperone"/>
    <property type="evidence" value="ECO:0007669"/>
    <property type="project" value="InterPro"/>
</dbReference>
<feature type="transmembrane region" description="Helical" evidence="6">
    <location>
        <begin position="736"/>
        <end position="755"/>
    </location>
</feature>
<feature type="transmembrane region" description="Helical" evidence="6">
    <location>
        <begin position="700"/>
        <end position="724"/>
    </location>
</feature>
<dbReference type="SUPFAM" id="SSF53067">
    <property type="entry name" value="Actin-like ATPase domain"/>
    <property type="match status" value="2"/>
</dbReference>
<dbReference type="SUPFAM" id="SSF100920">
    <property type="entry name" value="Heat shock protein 70kD (HSP70), peptide-binding domain"/>
    <property type="match status" value="1"/>
</dbReference>
<dbReference type="CDD" id="cd10241">
    <property type="entry name" value="ASKHA_NBD_HSP70_BiP"/>
    <property type="match status" value="1"/>
</dbReference>
<dbReference type="Proteomes" id="UP001055439">
    <property type="component" value="Chromosome 5"/>
</dbReference>
<dbReference type="FunFam" id="3.30.420.40:FF:000026">
    <property type="entry name" value="Heat shock protein 70"/>
    <property type="match status" value="1"/>
</dbReference>
<dbReference type="SUPFAM" id="SSF100934">
    <property type="entry name" value="Heat shock protein 70kD (HSP70), C-terminal subdomain"/>
    <property type="match status" value="1"/>
</dbReference>
<keyword evidence="6" id="KW-0812">Transmembrane</keyword>
<reference evidence="8" key="1">
    <citation type="submission" date="2022-05" db="EMBL/GenBank/DDBJ databases">
        <title>The Musa troglodytarum L. genome provides insights into the mechanism of non-climacteric behaviour and enrichment of carotenoids.</title>
        <authorList>
            <person name="Wang J."/>
        </authorList>
    </citation>
    <scope>NUCLEOTIDE SEQUENCE</scope>
    <source>
        <tissue evidence="8">Leaf</tissue>
    </source>
</reference>
<feature type="transmembrane region" description="Helical" evidence="6">
    <location>
        <begin position="767"/>
        <end position="790"/>
    </location>
</feature>
<dbReference type="Gene3D" id="1.20.1270.10">
    <property type="match status" value="1"/>
</dbReference>
<feature type="transmembrane region" description="Helical" evidence="6">
    <location>
        <begin position="822"/>
        <end position="841"/>
    </location>
</feature>
<keyword evidence="6" id="KW-0472">Membrane</keyword>
<evidence type="ECO:0000256" key="5">
    <source>
        <dbReference type="ARBA" id="ARBA00023016"/>
    </source>
</evidence>
<gene>
    <name evidence="8" type="ORF">MUK42_21083</name>
</gene>
<dbReference type="InterPro" id="IPR043129">
    <property type="entry name" value="ATPase_NBD"/>
</dbReference>
<dbReference type="PROSITE" id="PS51257">
    <property type="entry name" value="PROKAR_LIPOPROTEIN"/>
    <property type="match status" value="1"/>
</dbReference>
<dbReference type="NCBIfam" id="NF001413">
    <property type="entry name" value="PRK00290.1"/>
    <property type="match status" value="1"/>
</dbReference>
<dbReference type="FunFam" id="1.20.1270.10:FF:000016">
    <property type="entry name" value="Heat shock protein 70"/>
    <property type="match status" value="1"/>
</dbReference>
<evidence type="ECO:0000256" key="4">
    <source>
        <dbReference type="ARBA" id="ARBA00022840"/>
    </source>
</evidence>
<dbReference type="PROSITE" id="PS01036">
    <property type="entry name" value="HSP70_3"/>
    <property type="match status" value="1"/>
</dbReference>
<proteinExistence type="inferred from homology"/>
<protein>
    <submittedName>
        <fullName evidence="8">Luminal-binding protein</fullName>
    </submittedName>
</protein>
<dbReference type="EMBL" id="CP097507">
    <property type="protein sequence ID" value="URE03627.1"/>
    <property type="molecule type" value="Genomic_DNA"/>
</dbReference>
<dbReference type="InterPro" id="IPR029048">
    <property type="entry name" value="HSP70_C_sf"/>
</dbReference>
<keyword evidence="4" id="KW-0067">ATP-binding</keyword>
<dbReference type="Gene3D" id="3.30.420.40">
    <property type="match status" value="2"/>
</dbReference>
<evidence type="ECO:0000256" key="6">
    <source>
        <dbReference type="SAM" id="Phobius"/>
    </source>
</evidence>
<dbReference type="Gene3D" id="3.90.640.10">
    <property type="entry name" value="Actin, Chain A, domain 4"/>
    <property type="match status" value="1"/>
</dbReference>
<evidence type="ECO:0000256" key="2">
    <source>
        <dbReference type="ARBA" id="ARBA00022741"/>
    </source>
</evidence>
<dbReference type="Pfam" id="PF00012">
    <property type="entry name" value="HSP70"/>
    <property type="match status" value="1"/>
</dbReference>
<name>A0A9E7G092_9LILI</name>
<dbReference type="GO" id="GO:0005524">
    <property type="term" value="F:ATP binding"/>
    <property type="evidence" value="ECO:0007669"/>
    <property type="project" value="UniProtKB-KW"/>
</dbReference>
<dbReference type="PROSITE" id="PS00329">
    <property type="entry name" value="HSP70_2"/>
    <property type="match status" value="1"/>
</dbReference>
<keyword evidence="3" id="KW-0256">Endoplasmic reticulum</keyword>
<keyword evidence="6" id="KW-1133">Transmembrane helix</keyword>
<keyword evidence="7" id="KW-0732">Signal</keyword>
<dbReference type="PANTHER" id="PTHR19375">
    <property type="entry name" value="HEAT SHOCK PROTEIN 70KDA"/>
    <property type="match status" value="1"/>
</dbReference>
<dbReference type="InterPro" id="IPR018181">
    <property type="entry name" value="Heat_shock_70_CS"/>
</dbReference>
<keyword evidence="5" id="KW-0346">Stress response</keyword>
<dbReference type="PRINTS" id="PR00301">
    <property type="entry name" value="HEATSHOCK70"/>
</dbReference>
<dbReference type="OrthoDB" id="2401965at2759"/>
<keyword evidence="9" id="KW-1185">Reference proteome</keyword>
<accession>A0A9E7G092</accession>
<organism evidence="8 9">
    <name type="scientific">Musa troglodytarum</name>
    <name type="common">fe'i banana</name>
    <dbReference type="NCBI Taxonomy" id="320322"/>
    <lineage>
        <taxon>Eukaryota</taxon>
        <taxon>Viridiplantae</taxon>
        <taxon>Streptophyta</taxon>
        <taxon>Embryophyta</taxon>
        <taxon>Tracheophyta</taxon>
        <taxon>Spermatophyta</taxon>
        <taxon>Magnoliopsida</taxon>
        <taxon>Liliopsida</taxon>
        <taxon>Zingiberales</taxon>
        <taxon>Musaceae</taxon>
        <taxon>Musa</taxon>
    </lineage>
</organism>
<dbReference type="InterPro" id="IPR029047">
    <property type="entry name" value="HSP70_peptide-bd_sf"/>
</dbReference>
<comment type="similarity">
    <text evidence="1">Belongs to the heat shock protein 70 family.</text>
</comment>
<dbReference type="FunFam" id="2.60.34.10:FF:000002">
    <property type="entry name" value="Heat shock 70 kDa"/>
    <property type="match status" value="1"/>
</dbReference>
<evidence type="ECO:0000313" key="9">
    <source>
        <dbReference type="Proteomes" id="UP001055439"/>
    </source>
</evidence>
<feature type="signal peptide" evidence="7">
    <location>
        <begin position="1"/>
        <end position="28"/>
    </location>
</feature>
<dbReference type="InterPro" id="IPR013126">
    <property type="entry name" value="Hsp_70_fam"/>
</dbReference>
<dbReference type="AlphaFoldDB" id="A0A9E7G092"/>
<evidence type="ECO:0000256" key="3">
    <source>
        <dbReference type="ARBA" id="ARBA00022824"/>
    </source>
</evidence>
<evidence type="ECO:0000256" key="1">
    <source>
        <dbReference type="ARBA" id="ARBA00007381"/>
    </source>
</evidence>
<sequence length="938" mass="104225">MDRSLGNRGSLVLFGLLLTGCMVAFSIAREEATKLGTVIGIDLGTTYSCVGLYRNGHVEIIANDQGNRITPSWVAFTDTERLIGEAAKNQAALNPERTIFDVKRLIGRRLAPMLDRFDDPEVQRDIKLLPYKIVNKDGKPYIQVKIQDGETKVFSPEEISATILTKMKETAEGFLGKKIKDAVVTVPAYFNDAQRQATKHAGTIAGLNVVRIINEPTAAAIAYGLDKKGGEKNILVFDLGGGTFDVSILSIDNGVFEVLATNGDTHLGGEDFDQRIMEYFIELVKKKHGKDISKDNRALGKLRRECERAKRALSSQHQVRVEIESLYDGLDFSEPLTRARFEELNNDLFRKTMGPAKKALEDAGLEKHQIDEIVLVGGSTRIPRVQQLLKDSFDGKEPNKGVNPDEAVAYGAAIQGSILSGDTDERTGGILLLDVAPLTLGIETAGGVMTKLIPRNTVIPTKKSQVFTTYQDQQTTVSIRVFEGERSLTKDCRLLGQFDLTGIPPAPRGVPQIEVTFEVDANGILNVKAEDKGTGKSEKITITNDKGRLSQEEIDRMVKEAEEFAEEDKQVKERIDARNQLETYVYNTKNTIHDKVGDKLESEEKEKVEEALKECLEWLDDNQNAEKEDYDEKMKEVEAVCNPIISAEKNKEQLSARTKAHFDSVSLLEVVVVVPIRIGSWCSPRMGRMVRSCLQSVLKLVNSVAAFVGVGLILYSLWMINVWFRQTHAFPTAGAWFIYASFGLGVSLCLMTCFGHIAAETASGHGLACYMALVFLLVMLEAAVTADVILNRDWEEDFPEDQTGRFNEFKNFIKSNDELCRYIGSVIVAAQAMSLFLAMILRALGPGSGNGCDSDDEYIPARLPLLGDRVQHAPYGGDPSAPYQNDSWNSKLIIEWLPKDFAFTNFFRFLDWIFWKSFKEMGIELGDVTCLQKDNVEA</sequence>
<feature type="chain" id="PRO_5038790848" evidence="7">
    <location>
        <begin position="29"/>
        <end position="938"/>
    </location>
</feature>
<dbReference type="FunFam" id="3.90.640.10:FF:000002">
    <property type="entry name" value="Heat shock 70 kDa"/>
    <property type="match status" value="1"/>
</dbReference>
<dbReference type="Gene3D" id="2.60.34.10">
    <property type="entry name" value="Substrate Binding Domain Of DNAk, Chain A, domain 1"/>
    <property type="match status" value="1"/>
</dbReference>
<dbReference type="InterPro" id="IPR042050">
    <property type="entry name" value="BIP_NBD"/>
</dbReference>